<protein>
    <submittedName>
        <fullName evidence="1">HNH endonuclease</fullName>
    </submittedName>
</protein>
<dbReference type="InterPro" id="IPR003615">
    <property type="entry name" value="HNH_nuc"/>
</dbReference>
<evidence type="ECO:0000313" key="1">
    <source>
        <dbReference type="EMBL" id="AEQ34205.1"/>
    </source>
</evidence>
<dbReference type="RefSeq" id="YP_006907301.1">
    <property type="nucleotide sequence ID" value="NC_018856.1"/>
</dbReference>
<keyword evidence="2" id="KW-1185">Reference proteome</keyword>
<sequence>MPVCKKCENKFPNFKIIEGKRRNLQRRKFCLDCSPFGGHNTRSVILSDEAKEAKLASRRQKQAEYTTRRRSEVIRMAIEYKGGQCAVCGYDRCRWALEFHHVNPEDKEFGISDGNTRSWDKVKAELDKCVLLCANCHREVEAGFTNI</sequence>
<evidence type="ECO:0000313" key="2">
    <source>
        <dbReference type="Proteomes" id="UP000006285"/>
    </source>
</evidence>
<keyword evidence="1" id="KW-0378">Hydrolase</keyword>
<keyword evidence="1" id="KW-0540">Nuclease</keyword>
<organism evidence="1 2">
    <name type="scientific">Bacillus phage Bastille</name>
    <dbReference type="NCBI Taxonomy" id="57477"/>
    <lineage>
        <taxon>Viruses</taxon>
        <taxon>Duplodnaviria</taxon>
        <taxon>Heunggongvirae</taxon>
        <taxon>Uroviricota</taxon>
        <taxon>Caudoviricetes</taxon>
        <taxon>Herelleviridae</taxon>
        <taxon>Bastillevirinae</taxon>
        <taxon>Bastillevirus</taxon>
        <taxon>Bastillevirus bastille</taxon>
    </lineage>
</organism>
<dbReference type="GO" id="GO:0004519">
    <property type="term" value="F:endonuclease activity"/>
    <property type="evidence" value="ECO:0007669"/>
    <property type="project" value="UniProtKB-KW"/>
</dbReference>
<keyword evidence="1" id="KW-0255">Endonuclease</keyword>
<name>J9PLM0_9CAUD</name>
<dbReference type="GeneID" id="13828924"/>
<dbReference type="Proteomes" id="UP000006285">
    <property type="component" value="Segment"/>
</dbReference>
<accession>J9PLM0</accession>
<dbReference type="Gene3D" id="1.10.30.50">
    <property type="match status" value="1"/>
</dbReference>
<dbReference type="EMBL" id="JF966203">
    <property type="protein sequence ID" value="AEQ34205.1"/>
    <property type="molecule type" value="Genomic_DNA"/>
</dbReference>
<reference evidence="1 2" key="1">
    <citation type="submission" date="2013-01" db="EMBL/GenBank/DDBJ databases">
        <title>Large virulent SPO1-related Bacillus Phage Bastille.</title>
        <authorList>
            <person name="Klumpp J."/>
            <person name="Loessner M.J."/>
        </authorList>
    </citation>
    <scope>NUCLEOTIDE SEQUENCE [LARGE SCALE GENOMIC DNA]</scope>
</reference>
<proteinExistence type="predicted"/>
<dbReference type="KEGG" id="vg:13828924"/>
<dbReference type="CDD" id="cd00085">
    <property type="entry name" value="HNHc"/>
    <property type="match status" value="1"/>
</dbReference>